<comment type="caution">
    <text evidence="1">The sequence shown here is derived from an EMBL/GenBank/DDBJ whole genome shotgun (WGS) entry which is preliminary data.</text>
</comment>
<sequence length="183" mass="19889">MPTTNNGQKPDPQPRADTDKLVGDVLAAGQDLSLANGNDPETVFRKTLTAFIQEARNGGNGNGGPPSKGLRHPVTAALIKYVVTALFALGAAYGGIKLAVKSNSDDIKAVDTKFEVHADKSAHPGAATRVEVKKVEDKVQALDKSVGELGVQIDQQELRQKERHDDIKGELKYLRRRRNRRED</sequence>
<accession>A0A0F9PKA3</accession>
<proteinExistence type="predicted"/>
<evidence type="ECO:0000313" key="1">
    <source>
        <dbReference type="EMBL" id="KKN30619.1"/>
    </source>
</evidence>
<gene>
    <name evidence="1" type="ORF">LCGC14_0832330</name>
</gene>
<reference evidence="1" key="1">
    <citation type="journal article" date="2015" name="Nature">
        <title>Complex archaea that bridge the gap between prokaryotes and eukaryotes.</title>
        <authorList>
            <person name="Spang A."/>
            <person name="Saw J.H."/>
            <person name="Jorgensen S.L."/>
            <person name="Zaremba-Niedzwiedzka K."/>
            <person name="Martijn J."/>
            <person name="Lind A.E."/>
            <person name="van Eijk R."/>
            <person name="Schleper C."/>
            <person name="Guy L."/>
            <person name="Ettema T.J."/>
        </authorList>
    </citation>
    <scope>NUCLEOTIDE SEQUENCE</scope>
</reference>
<organism evidence="1">
    <name type="scientific">marine sediment metagenome</name>
    <dbReference type="NCBI Taxonomy" id="412755"/>
    <lineage>
        <taxon>unclassified sequences</taxon>
        <taxon>metagenomes</taxon>
        <taxon>ecological metagenomes</taxon>
    </lineage>
</organism>
<dbReference type="AlphaFoldDB" id="A0A0F9PKA3"/>
<dbReference type="EMBL" id="LAZR01002393">
    <property type="protein sequence ID" value="KKN30619.1"/>
    <property type="molecule type" value="Genomic_DNA"/>
</dbReference>
<protein>
    <submittedName>
        <fullName evidence="1">Uncharacterized protein</fullName>
    </submittedName>
</protein>
<name>A0A0F9PKA3_9ZZZZ</name>